<dbReference type="GO" id="GO:0016747">
    <property type="term" value="F:acyltransferase activity, transferring groups other than amino-acyl groups"/>
    <property type="evidence" value="ECO:0007669"/>
    <property type="project" value="InterPro"/>
</dbReference>
<organism evidence="2 3">
    <name type="scientific">Pelagibacterium lentulum</name>
    <dbReference type="NCBI Taxonomy" id="2029865"/>
    <lineage>
        <taxon>Bacteria</taxon>
        <taxon>Pseudomonadati</taxon>
        <taxon>Pseudomonadota</taxon>
        <taxon>Alphaproteobacteria</taxon>
        <taxon>Hyphomicrobiales</taxon>
        <taxon>Devosiaceae</taxon>
        <taxon>Pelagibacterium</taxon>
    </lineage>
</organism>
<keyword evidence="3" id="KW-1185">Reference proteome</keyword>
<evidence type="ECO:0000313" key="3">
    <source>
        <dbReference type="Proteomes" id="UP000596977"/>
    </source>
</evidence>
<accession>A0A916REV7</accession>
<name>A0A916REV7_9HYPH</name>
<dbReference type="SUPFAM" id="SSF55729">
    <property type="entry name" value="Acyl-CoA N-acyltransferases (Nat)"/>
    <property type="match status" value="1"/>
</dbReference>
<reference evidence="2 3" key="1">
    <citation type="journal article" date="2014" name="Int. J. Syst. Evol. Microbiol.">
        <title>Complete genome sequence of Corynebacterium casei LMG S-19264T (=DSM 44701T), isolated from a smear-ripened cheese.</title>
        <authorList>
            <consortium name="US DOE Joint Genome Institute (JGI-PGF)"/>
            <person name="Walter F."/>
            <person name="Albersmeier A."/>
            <person name="Kalinowski J."/>
            <person name="Ruckert C."/>
        </authorList>
    </citation>
    <scope>NUCLEOTIDE SEQUENCE [LARGE SCALE GENOMIC DNA]</scope>
    <source>
        <strain evidence="2 3">CGMCC 1.15896</strain>
    </source>
</reference>
<dbReference type="InterPro" id="IPR000182">
    <property type="entry name" value="GNAT_dom"/>
</dbReference>
<dbReference type="Gene3D" id="3.40.630.30">
    <property type="match status" value="1"/>
</dbReference>
<dbReference type="RefSeq" id="WP_127071987.1">
    <property type="nucleotide sequence ID" value="NZ_BMKB01000004.1"/>
</dbReference>
<dbReference type="AlphaFoldDB" id="A0A916REV7"/>
<comment type="caution">
    <text evidence="2">The sequence shown here is derived from an EMBL/GenBank/DDBJ whole genome shotgun (WGS) entry which is preliminary data.</text>
</comment>
<dbReference type="Pfam" id="PF00583">
    <property type="entry name" value="Acetyltransf_1"/>
    <property type="match status" value="1"/>
</dbReference>
<dbReference type="PROSITE" id="PS51186">
    <property type="entry name" value="GNAT"/>
    <property type="match status" value="1"/>
</dbReference>
<feature type="domain" description="N-acetyltransferase" evidence="1">
    <location>
        <begin position="24"/>
        <end position="154"/>
    </location>
</feature>
<protein>
    <submittedName>
        <fullName evidence="2">N-acetyltransferase</fullName>
    </submittedName>
</protein>
<dbReference type="InterPro" id="IPR016181">
    <property type="entry name" value="Acyl_CoA_acyltransferase"/>
</dbReference>
<dbReference type="CDD" id="cd04301">
    <property type="entry name" value="NAT_SF"/>
    <property type="match status" value="1"/>
</dbReference>
<proteinExistence type="predicted"/>
<dbReference type="OrthoDB" id="4016818at2"/>
<gene>
    <name evidence="2" type="ORF">GCM10011499_25030</name>
</gene>
<evidence type="ECO:0000313" key="2">
    <source>
        <dbReference type="EMBL" id="GGA53907.1"/>
    </source>
</evidence>
<evidence type="ECO:0000259" key="1">
    <source>
        <dbReference type="PROSITE" id="PS51186"/>
    </source>
</evidence>
<sequence length="154" mass="17006">MGDLLVRLYDLPRFDYGQVEAQGVVLRRALAPERLVVSEWVEKHFSRHWRAEVEVGFSHQPIDVWLATDKTGLLGFACGDVTARGFFGPTGVAEAARGKGIGAALLFKTLEDIKAKGFAYAVIGDPGPVDFYMRLLDAIEIPNSKPGIYRDLLK</sequence>
<dbReference type="EMBL" id="BMKB01000004">
    <property type="protein sequence ID" value="GGA53907.1"/>
    <property type="molecule type" value="Genomic_DNA"/>
</dbReference>
<dbReference type="Proteomes" id="UP000596977">
    <property type="component" value="Unassembled WGS sequence"/>
</dbReference>